<keyword evidence="3 6" id="KW-0812">Transmembrane</keyword>
<evidence type="ECO:0000256" key="5">
    <source>
        <dbReference type="ARBA" id="ARBA00023136"/>
    </source>
</evidence>
<evidence type="ECO:0000256" key="4">
    <source>
        <dbReference type="ARBA" id="ARBA00022989"/>
    </source>
</evidence>
<evidence type="ECO:0000259" key="7">
    <source>
        <dbReference type="Pfam" id="PF13244"/>
    </source>
</evidence>
<comment type="caution">
    <text evidence="8">The sequence shown here is derived from an EMBL/GenBank/DDBJ whole genome shotgun (WGS) entry which is preliminary data.</text>
</comment>
<evidence type="ECO:0000313" key="9">
    <source>
        <dbReference type="Proteomes" id="UP000237647"/>
    </source>
</evidence>
<sequence>MIASVDLIEVVLALCLVTAALFCLFDRHLLRACSFFVAFTLCMALAWLTLAAPWLALMEGIIGALLTTPCFFYALGVFTPASEKLPSHDHFKEPLSRGVMRTLLALAWCLMVGAVVRFIFPAMVYSPTEHPLLLAGVVMVAAAMGAFAWHRHLVRRLLAFNVLGSGVFLLLAGLAGTDPQGQALITTALVVAWLGSLLGALVIRRLYRLEGENALLGSRGLKETRQ</sequence>
<gene>
    <name evidence="8" type="ORF">B0H98_101581</name>
</gene>
<evidence type="ECO:0000256" key="1">
    <source>
        <dbReference type="ARBA" id="ARBA00004651"/>
    </source>
</evidence>
<dbReference type="GO" id="GO:0005886">
    <property type="term" value="C:plasma membrane"/>
    <property type="evidence" value="ECO:0007669"/>
    <property type="project" value="UniProtKB-SubCell"/>
</dbReference>
<feature type="transmembrane region" description="Helical" evidence="6">
    <location>
        <begin position="132"/>
        <end position="150"/>
    </location>
</feature>
<keyword evidence="2" id="KW-1003">Cell membrane</keyword>
<feature type="transmembrane region" description="Helical" evidence="6">
    <location>
        <begin position="157"/>
        <end position="177"/>
    </location>
</feature>
<comment type="subcellular location">
    <subcellularLocation>
        <location evidence="1">Cell membrane</location>
        <topology evidence="1">Multi-pass membrane protein</topology>
    </subcellularLocation>
</comment>
<protein>
    <submittedName>
        <fullName evidence="8">Putative MnhB-related membrane protein</fullName>
    </submittedName>
</protein>
<dbReference type="EMBL" id="PVTK01000001">
    <property type="protein sequence ID" value="PRY66587.1"/>
    <property type="molecule type" value="Genomic_DNA"/>
</dbReference>
<feature type="transmembrane region" description="Helical" evidence="6">
    <location>
        <begin position="32"/>
        <end position="55"/>
    </location>
</feature>
<reference evidence="8 9" key="1">
    <citation type="submission" date="2018-03" db="EMBL/GenBank/DDBJ databases">
        <title>Genomic Encyclopedia of Type Strains, Phase III (KMG-III): the genomes of soil and plant-associated and newly described type strains.</title>
        <authorList>
            <person name="Whitman W."/>
        </authorList>
    </citation>
    <scope>NUCLEOTIDE SEQUENCE [LARGE SCALE GENOMIC DNA]</scope>
    <source>
        <strain evidence="8 9">CGMCC 1.12152</strain>
    </source>
</reference>
<feature type="transmembrane region" description="Helical" evidence="6">
    <location>
        <begin position="102"/>
        <end position="120"/>
    </location>
</feature>
<feature type="domain" description="MrpA C-terminal/MbhD" evidence="7">
    <location>
        <begin position="15"/>
        <end position="75"/>
    </location>
</feature>
<dbReference type="Pfam" id="PF00420">
    <property type="entry name" value="Oxidored_q2"/>
    <property type="match status" value="1"/>
</dbReference>
<feature type="transmembrane region" description="Helical" evidence="6">
    <location>
        <begin position="61"/>
        <end position="81"/>
    </location>
</feature>
<evidence type="ECO:0000256" key="3">
    <source>
        <dbReference type="ARBA" id="ARBA00022692"/>
    </source>
</evidence>
<dbReference type="Pfam" id="PF13244">
    <property type="entry name" value="MbhD"/>
    <property type="match status" value="1"/>
</dbReference>
<keyword evidence="4 6" id="KW-1133">Transmembrane helix</keyword>
<keyword evidence="5 6" id="KW-0472">Membrane</keyword>
<keyword evidence="9" id="KW-1185">Reference proteome</keyword>
<evidence type="ECO:0000256" key="2">
    <source>
        <dbReference type="ARBA" id="ARBA00022475"/>
    </source>
</evidence>
<proteinExistence type="predicted"/>
<feature type="transmembrane region" description="Helical" evidence="6">
    <location>
        <begin position="6"/>
        <end position="25"/>
    </location>
</feature>
<feature type="transmembrane region" description="Helical" evidence="6">
    <location>
        <begin position="183"/>
        <end position="203"/>
    </location>
</feature>
<evidence type="ECO:0000256" key="6">
    <source>
        <dbReference type="SAM" id="Phobius"/>
    </source>
</evidence>
<dbReference type="Proteomes" id="UP000237647">
    <property type="component" value="Unassembled WGS sequence"/>
</dbReference>
<evidence type="ECO:0000313" key="8">
    <source>
        <dbReference type="EMBL" id="PRY66587.1"/>
    </source>
</evidence>
<dbReference type="Gene3D" id="1.10.287.3510">
    <property type="match status" value="1"/>
</dbReference>
<dbReference type="InterPro" id="IPR025383">
    <property type="entry name" value="MrpA_C/MbhD"/>
</dbReference>
<dbReference type="InterPro" id="IPR039428">
    <property type="entry name" value="NUOK/Mnh_C1-like"/>
</dbReference>
<dbReference type="RefSeq" id="WP_244182950.1">
    <property type="nucleotide sequence ID" value="NZ_PVTK01000001.1"/>
</dbReference>
<name>A0A2T0V8Y6_9GAMM</name>
<organism evidence="8 9">
    <name type="scientific">Vreelandella songnenensis</name>
    <dbReference type="NCBI Taxonomy" id="1176243"/>
    <lineage>
        <taxon>Bacteria</taxon>
        <taxon>Pseudomonadati</taxon>
        <taxon>Pseudomonadota</taxon>
        <taxon>Gammaproteobacteria</taxon>
        <taxon>Oceanospirillales</taxon>
        <taxon>Halomonadaceae</taxon>
        <taxon>Vreelandella</taxon>
    </lineage>
</organism>
<dbReference type="AlphaFoldDB" id="A0A2T0V8Y6"/>
<accession>A0A2T0V8Y6</accession>